<dbReference type="EMBL" id="BJYT01000006">
    <property type="protein sequence ID" value="GEO09372.1"/>
    <property type="molecule type" value="Genomic_DNA"/>
</dbReference>
<comment type="caution">
    <text evidence="6">The sequence shown here is derived from an EMBL/GenBank/DDBJ whole genome shotgun (WGS) entry which is preliminary data.</text>
</comment>
<feature type="domain" description="ABC transporter" evidence="5">
    <location>
        <begin position="2"/>
        <end position="235"/>
    </location>
</feature>
<dbReference type="GO" id="GO:0016887">
    <property type="term" value="F:ATP hydrolysis activity"/>
    <property type="evidence" value="ECO:0007669"/>
    <property type="project" value="InterPro"/>
</dbReference>
<evidence type="ECO:0000313" key="7">
    <source>
        <dbReference type="Proteomes" id="UP000321513"/>
    </source>
</evidence>
<organism evidence="6 7">
    <name type="scientific">Segetibacter aerophilus</name>
    <dbReference type="NCBI Taxonomy" id="670293"/>
    <lineage>
        <taxon>Bacteria</taxon>
        <taxon>Pseudomonadati</taxon>
        <taxon>Bacteroidota</taxon>
        <taxon>Chitinophagia</taxon>
        <taxon>Chitinophagales</taxon>
        <taxon>Chitinophagaceae</taxon>
        <taxon>Segetibacter</taxon>
    </lineage>
</organism>
<dbReference type="SUPFAM" id="SSF52540">
    <property type="entry name" value="P-loop containing nucleoside triphosphate hydrolases"/>
    <property type="match status" value="1"/>
</dbReference>
<accession>A0A512BBR2</accession>
<dbReference type="AlphaFoldDB" id="A0A512BBR2"/>
<reference evidence="6 7" key="1">
    <citation type="submission" date="2019-07" db="EMBL/GenBank/DDBJ databases">
        <title>Whole genome shotgun sequence of Segetibacter aerophilus NBRC 106135.</title>
        <authorList>
            <person name="Hosoyama A."/>
            <person name="Uohara A."/>
            <person name="Ohji S."/>
            <person name="Ichikawa N."/>
        </authorList>
    </citation>
    <scope>NUCLEOTIDE SEQUENCE [LARGE SCALE GENOMIC DNA]</scope>
    <source>
        <strain evidence="6 7">NBRC 106135</strain>
    </source>
</reference>
<dbReference type="GO" id="GO:0015697">
    <property type="term" value="P:quaternary ammonium group transport"/>
    <property type="evidence" value="ECO:0007669"/>
    <property type="project" value="UniProtKB-ARBA"/>
</dbReference>
<dbReference type="OrthoDB" id="9782239at2"/>
<dbReference type="FunFam" id="3.40.50.300:FF:000425">
    <property type="entry name" value="Probable ABC transporter, ATP-binding subunit"/>
    <property type="match status" value="1"/>
</dbReference>
<keyword evidence="3" id="KW-0547">Nucleotide-binding</keyword>
<sequence>MIRLQNVSKQYSNGKAVDDISFFIKEGETLVLLGTSGCGKTTTLRMINRLTEPTQGDITINGQNIKTQSPELLRRGIGYVLQHHGLFPHYTVAENISIVPNLLKWTKEKTTSRVNELLEKLELPLKVANLYPAQLSGGQQQRVGLARALAANAPVLLMDEPLGALDPVTRASIRKEFNTLDELKRKTILMVTHDVQEAFELGDRICLMNEGKIVQIGTATELLFKPSNDFVSTFFKEQRFQLELESIQLKDIWQLLPKTIEGTDEKVLSPETTLWEAIDTISQATGLGAERFVTTVNNQNKQVETGSLMAAYTAYKNSFTA</sequence>
<dbReference type="Gene3D" id="3.40.50.300">
    <property type="entry name" value="P-loop containing nucleotide triphosphate hydrolases"/>
    <property type="match status" value="1"/>
</dbReference>
<dbReference type="PROSITE" id="PS50893">
    <property type="entry name" value="ABC_TRANSPORTER_2"/>
    <property type="match status" value="1"/>
</dbReference>
<dbReference type="InterPro" id="IPR003439">
    <property type="entry name" value="ABC_transporter-like_ATP-bd"/>
</dbReference>
<dbReference type="PROSITE" id="PS00211">
    <property type="entry name" value="ABC_TRANSPORTER_1"/>
    <property type="match status" value="1"/>
</dbReference>
<protein>
    <recommendedName>
        <fullName evidence="5">ABC transporter domain-containing protein</fullName>
    </recommendedName>
</protein>
<dbReference type="RefSeq" id="WP_147203495.1">
    <property type="nucleotide sequence ID" value="NZ_BJYT01000006.1"/>
</dbReference>
<dbReference type="GO" id="GO:0005524">
    <property type="term" value="F:ATP binding"/>
    <property type="evidence" value="ECO:0007669"/>
    <property type="project" value="UniProtKB-KW"/>
</dbReference>
<dbReference type="Proteomes" id="UP000321513">
    <property type="component" value="Unassembled WGS sequence"/>
</dbReference>
<proteinExistence type="inferred from homology"/>
<evidence type="ECO:0000259" key="5">
    <source>
        <dbReference type="PROSITE" id="PS50893"/>
    </source>
</evidence>
<dbReference type="InterPro" id="IPR027417">
    <property type="entry name" value="P-loop_NTPase"/>
</dbReference>
<dbReference type="InterPro" id="IPR017871">
    <property type="entry name" value="ABC_transporter-like_CS"/>
</dbReference>
<keyword evidence="4" id="KW-0067">ATP-binding</keyword>
<dbReference type="PANTHER" id="PTHR43117">
    <property type="entry name" value="OSMOPROTECTANT IMPORT ATP-BINDING PROTEIN OSMV"/>
    <property type="match status" value="1"/>
</dbReference>
<evidence type="ECO:0000313" key="6">
    <source>
        <dbReference type="EMBL" id="GEO09372.1"/>
    </source>
</evidence>
<keyword evidence="7" id="KW-1185">Reference proteome</keyword>
<dbReference type="Pfam" id="PF00005">
    <property type="entry name" value="ABC_tran"/>
    <property type="match status" value="1"/>
</dbReference>
<evidence type="ECO:0000256" key="4">
    <source>
        <dbReference type="ARBA" id="ARBA00022840"/>
    </source>
</evidence>
<name>A0A512BBR2_9BACT</name>
<gene>
    <name evidence="6" type="ORF">SAE01_18680</name>
</gene>
<evidence type="ECO:0000256" key="2">
    <source>
        <dbReference type="ARBA" id="ARBA00022448"/>
    </source>
</evidence>
<evidence type="ECO:0000256" key="1">
    <source>
        <dbReference type="ARBA" id="ARBA00005417"/>
    </source>
</evidence>
<keyword evidence="2" id="KW-0813">Transport</keyword>
<evidence type="ECO:0000256" key="3">
    <source>
        <dbReference type="ARBA" id="ARBA00022741"/>
    </source>
</evidence>
<dbReference type="SMART" id="SM00382">
    <property type="entry name" value="AAA"/>
    <property type="match status" value="1"/>
</dbReference>
<dbReference type="PANTHER" id="PTHR43117:SF4">
    <property type="entry name" value="OSMOPROTECTANT IMPORT ATP-BINDING PROTEIN OSMV"/>
    <property type="match status" value="1"/>
</dbReference>
<comment type="similarity">
    <text evidence="1">Belongs to the ABC transporter superfamily.</text>
</comment>
<dbReference type="InterPro" id="IPR003593">
    <property type="entry name" value="AAA+_ATPase"/>
</dbReference>